<organism evidence="2">
    <name type="scientific">Sesamum calycinum</name>
    <dbReference type="NCBI Taxonomy" id="2727403"/>
    <lineage>
        <taxon>Eukaryota</taxon>
        <taxon>Viridiplantae</taxon>
        <taxon>Streptophyta</taxon>
        <taxon>Embryophyta</taxon>
        <taxon>Tracheophyta</taxon>
        <taxon>Spermatophyta</taxon>
        <taxon>Magnoliopsida</taxon>
        <taxon>eudicotyledons</taxon>
        <taxon>Gunneridae</taxon>
        <taxon>Pentapetalae</taxon>
        <taxon>asterids</taxon>
        <taxon>lamiids</taxon>
        <taxon>Lamiales</taxon>
        <taxon>Pedaliaceae</taxon>
        <taxon>Sesamum</taxon>
    </lineage>
</organism>
<proteinExistence type="predicted"/>
<feature type="region of interest" description="Disordered" evidence="1">
    <location>
        <begin position="1"/>
        <end position="23"/>
    </location>
</feature>
<dbReference type="AlphaFoldDB" id="A0AAW2RTS2"/>
<evidence type="ECO:0000313" key="2">
    <source>
        <dbReference type="EMBL" id="KAL0383597.1"/>
    </source>
</evidence>
<sequence>MNKDSEISNYSSEEDDLSSHNRKRKPDIGWVAKALKPALQLYKWARPTGNGMENEPAATDRSLTDTFASIRRSKLGIQDCSLSHLTIVRDSTIVHMISIRDEPTSEGYSTHFGTIEPARWFLTHEIDRIRRCLKDHKVASWISPFKNEDRKGVIDLVASAMHVVSSIQDVAQKLSEYAKFREQT</sequence>
<dbReference type="PANTHER" id="PTHR47418">
    <property type="entry name" value="ALPHA/BETA-HYDROLASES SUPERFAMILY PROTEIN"/>
    <property type="match status" value="1"/>
</dbReference>
<comment type="caution">
    <text evidence="2">The sequence shown here is derived from an EMBL/GenBank/DDBJ whole genome shotgun (WGS) entry which is preliminary data.</text>
</comment>
<evidence type="ECO:0000256" key="1">
    <source>
        <dbReference type="SAM" id="MobiDB-lite"/>
    </source>
</evidence>
<name>A0AAW2RTS2_9LAMI</name>
<reference evidence="2" key="1">
    <citation type="submission" date="2020-06" db="EMBL/GenBank/DDBJ databases">
        <authorList>
            <person name="Li T."/>
            <person name="Hu X."/>
            <person name="Zhang T."/>
            <person name="Song X."/>
            <person name="Zhang H."/>
            <person name="Dai N."/>
            <person name="Sheng W."/>
            <person name="Hou X."/>
            <person name="Wei L."/>
        </authorList>
    </citation>
    <scope>NUCLEOTIDE SEQUENCE</scope>
    <source>
        <strain evidence="2">KEN8</strain>
        <tissue evidence="2">Leaf</tissue>
    </source>
</reference>
<protein>
    <submittedName>
        <fullName evidence="2">Uncharacterized protein</fullName>
    </submittedName>
</protein>
<dbReference type="EMBL" id="JACGWM010000003">
    <property type="protein sequence ID" value="KAL0383597.1"/>
    <property type="molecule type" value="Genomic_DNA"/>
</dbReference>
<accession>A0AAW2RTS2</accession>
<reference evidence="2" key="2">
    <citation type="journal article" date="2024" name="Plant">
        <title>Genomic evolution and insights into agronomic trait innovations of Sesamum species.</title>
        <authorList>
            <person name="Miao H."/>
            <person name="Wang L."/>
            <person name="Qu L."/>
            <person name="Liu H."/>
            <person name="Sun Y."/>
            <person name="Le M."/>
            <person name="Wang Q."/>
            <person name="Wei S."/>
            <person name="Zheng Y."/>
            <person name="Lin W."/>
            <person name="Duan Y."/>
            <person name="Cao H."/>
            <person name="Xiong S."/>
            <person name="Wang X."/>
            <person name="Wei L."/>
            <person name="Li C."/>
            <person name="Ma Q."/>
            <person name="Ju M."/>
            <person name="Zhao R."/>
            <person name="Li G."/>
            <person name="Mu C."/>
            <person name="Tian Q."/>
            <person name="Mei H."/>
            <person name="Zhang T."/>
            <person name="Gao T."/>
            <person name="Zhang H."/>
        </authorList>
    </citation>
    <scope>NUCLEOTIDE SEQUENCE</scope>
    <source>
        <strain evidence="2">KEN8</strain>
    </source>
</reference>
<gene>
    <name evidence="2" type="ORF">Scaly_0647000</name>
</gene>